<accession>A0ABS2CQW4</accession>
<proteinExistence type="predicted"/>
<dbReference type="Pfam" id="PF13489">
    <property type="entry name" value="Methyltransf_23"/>
    <property type="match status" value="1"/>
</dbReference>
<sequence>MSLDAGAAAVTFGRGGDEPYHHALSTGGPLHLFEHGSAAGASTTPQRVPVHRFLAGADRTERRLLASTRGSVLDVGCGPGRMVAEARRRGRDALGVDVSPTSVRLAADRGIPVHLGSVFGPLPAEGSWDVLLLLDGNVGIGGDPSTLLHRCRDVASPAGLLVIETSPERGRLARYTAQVSTADGRPSDPFPWAEVGADALVSPARDAGWHRLREVRRRRRTFVVLGVGVRS</sequence>
<keyword evidence="1" id="KW-0489">Methyltransferase</keyword>
<protein>
    <submittedName>
        <fullName evidence="1">Class I SAM-dependent methyltransferase</fullName>
    </submittedName>
</protein>
<dbReference type="GO" id="GO:0008168">
    <property type="term" value="F:methyltransferase activity"/>
    <property type="evidence" value="ECO:0007669"/>
    <property type="project" value="UniProtKB-KW"/>
</dbReference>
<dbReference type="Proteomes" id="UP001430172">
    <property type="component" value="Unassembled WGS sequence"/>
</dbReference>
<organism evidence="1 2">
    <name type="scientific">Phycicoccus sonneratiae</name>
    <dbReference type="NCBI Taxonomy" id="2807628"/>
    <lineage>
        <taxon>Bacteria</taxon>
        <taxon>Bacillati</taxon>
        <taxon>Actinomycetota</taxon>
        <taxon>Actinomycetes</taxon>
        <taxon>Micrococcales</taxon>
        <taxon>Intrasporangiaceae</taxon>
        <taxon>Phycicoccus</taxon>
    </lineage>
</organism>
<keyword evidence="1" id="KW-0808">Transferase</keyword>
<comment type="caution">
    <text evidence="1">The sequence shown here is derived from an EMBL/GenBank/DDBJ whole genome shotgun (WGS) entry which is preliminary data.</text>
</comment>
<dbReference type="EMBL" id="JAFDVD010000023">
    <property type="protein sequence ID" value="MBM6402274.1"/>
    <property type="molecule type" value="Genomic_DNA"/>
</dbReference>
<name>A0ABS2CQW4_9MICO</name>
<dbReference type="InterPro" id="IPR029063">
    <property type="entry name" value="SAM-dependent_MTases_sf"/>
</dbReference>
<reference evidence="1" key="1">
    <citation type="submission" date="2021-02" db="EMBL/GenBank/DDBJ databases">
        <title>Phycicoccus sp. MQZ13P-5T, whole genome shotgun sequence.</title>
        <authorList>
            <person name="Tuo L."/>
        </authorList>
    </citation>
    <scope>NUCLEOTIDE SEQUENCE</scope>
    <source>
        <strain evidence="1">MQZ13P-5</strain>
    </source>
</reference>
<dbReference type="SUPFAM" id="SSF53335">
    <property type="entry name" value="S-adenosyl-L-methionine-dependent methyltransferases"/>
    <property type="match status" value="1"/>
</dbReference>
<dbReference type="Gene3D" id="3.40.50.150">
    <property type="entry name" value="Vaccinia Virus protein VP39"/>
    <property type="match status" value="1"/>
</dbReference>
<dbReference type="RefSeq" id="WP_204132744.1">
    <property type="nucleotide sequence ID" value="NZ_JAFDVD010000023.1"/>
</dbReference>
<keyword evidence="2" id="KW-1185">Reference proteome</keyword>
<dbReference type="GO" id="GO:0032259">
    <property type="term" value="P:methylation"/>
    <property type="evidence" value="ECO:0007669"/>
    <property type="project" value="UniProtKB-KW"/>
</dbReference>
<evidence type="ECO:0000313" key="1">
    <source>
        <dbReference type="EMBL" id="MBM6402274.1"/>
    </source>
</evidence>
<evidence type="ECO:0000313" key="2">
    <source>
        <dbReference type="Proteomes" id="UP001430172"/>
    </source>
</evidence>
<gene>
    <name evidence="1" type="ORF">JQN70_17900</name>
</gene>
<dbReference type="CDD" id="cd02440">
    <property type="entry name" value="AdoMet_MTases"/>
    <property type="match status" value="1"/>
</dbReference>